<reference evidence="1" key="1">
    <citation type="submission" date="2018-05" db="EMBL/GenBank/DDBJ databases">
        <authorList>
            <person name="Lanie J.A."/>
            <person name="Ng W.-L."/>
            <person name="Kazmierczak K.M."/>
            <person name="Andrzejewski T.M."/>
            <person name="Davidsen T.M."/>
            <person name="Wayne K.J."/>
            <person name="Tettelin H."/>
            <person name="Glass J.I."/>
            <person name="Rusch D."/>
            <person name="Podicherti R."/>
            <person name="Tsui H.-C.T."/>
            <person name="Winkler M.E."/>
        </authorList>
    </citation>
    <scope>NUCLEOTIDE SEQUENCE</scope>
</reference>
<dbReference type="EMBL" id="UINC01070405">
    <property type="protein sequence ID" value="SVC04533.1"/>
    <property type="molecule type" value="Genomic_DNA"/>
</dbReference>
<dbReference type="AlphaFoldDB" id="A0A382J0C5"/>
<protein>
    <submittedName>
        <fullName evidence="1">Uncharacterized protein</fullName>
    </submittedName>
</protein>
<organism evidence="1">
    <name type="scientific">marine metagenome</name>
    <dbReference type="NCBI Taxonomy" id="408172"/>
    <lineage>
        <taxon>unclassified sequences</taxon>
        <taxon>metagenomes</taxon>
        <taxon>ecological metagenomes</taxon>
    </lineage>
</organism>
<feature type="non-terminal residue" evidence="1">
    <location>
        <position position="1"/>
    </location>
</feature>
<accession>A0A382J0C5</accession>
<gene>
    <name evidence="1" type="ORF">METZ01_LOCUS257387</name>
</gene>
<sequence length="23" mass="2704">MSENNELCCLVCNNEMEKLLVKF</sequence>
<evidence type="ECO:0000313" key="1">
    <source>
        <dbReference type="EMBL" id="SVC04533.1"/>
    </source>
</evidence>
<proteinExistence type="predicted"/>
<name>A0A382J0C5_9ZZZZ</name>
<feature type="non-terminal residue" evidence="1">
    <location>
        <position position="23"/>
    </location>
</feature>